<comment type="caution">
    <text evidence="3">The sequence shown here is derived from an EMBL/GenBank/DDBJ whole genome shotgun (WGS) entry which is preliminary data.</text>
</comment>
<feature type="non-terminal residue" evidence="3">
    <location>
        <position position="1"/>
    </location>
</feature>
<name>A0AAV2YUW0_9STRA</name>
<keyword evidence="4" id="KW-1185">Reference proteome</keyword>
<dbReference type="AlphaFoldDB" id="A0AAV2YUW0"/>
<proteinExistence type="predicted"/>
<dbReference type="EMBL" id="DAKRPA010000144">
    <property type="protein sequence ID" value="DAZ97183.1"/>
    <property type="molecule type" value="Genomic_DNA"/>
</dbReference>
<dbReference type="GO" id="GO:0003677">
    <property type="term" value="F:DNA binding"/>
    <property type="evidence" value="ECO:0007669"/>
    <property type="project" value="UniProtKB-KW"/>
</dbReference>
<evidence type="ECO:0000313" key="4">
    <source>
        <dbReference type="Proteomes" id="UP001146120"/>
    </source>
</evidence>
<dbReference type="PROSITE" id="PS51253">
    <property type="entry name" value="HTH_CENPB"/>
    <property type="match status" value="1"/>
</dbReference>
<accession>A0AAV2YUW0</accession>
<dbReference type="InterPro" id="IPR006600">
    <property type="entry name" value="HTH_CenpB_DNA-bd_dom"/>
</dbReference>
<feature type="domain" description="HTH CENPB-type" evidence="2">
    <location>
        <begin position="11"/>
        <end position="82"/>
    </location>
</feature>
<evidence type="ECO:0000256" key="1">
    <source>
        <dbReference type="ARBA" id="ARBA00023125"/>
    </source>
</evidence>
<keyword evidence="1" id="KW-0238">DNA-binding</keyword>
<evidence type="ECO:0000313" key="3">
    <source>
        <dbReference type="EMBL" id="DAZ97183.1"/>
    </source>
</evidence>
<gene>
    <name evidence="3" type="ORF">N0F65_004033</name>
</gene>
<reference evidence="3" key="1">
    <citation type="submission" date="2022-11" db="EMBL/GenBank/DDBJ databases">
        <authorList>
            <person name="Morgan W.R."/>
            <person name="Tartar A."/>
        </authorList>
    </citation>
    <scope>NUCLEOTIDE SEQUENCE</scope>
    <source>
        <strain evidence="3">ARSEF 373</strain>
    </source>
</reference>
<sequence>RGTARANKLTLRGSGRVSKTNPIEDALVQYIKDLRRKVVVCRDTIVHAATRLMPDFFKDKSRGAALTWCSRFMRRRRLTVLRVTRSERKVKEELEEFNMDQMAIFQSMGSRVTINFIGSQQVPAIIDGSDSYRCTLAITASGDGRILPPHFVFKGKPGGSVEAEVTAFTHLSVAITHPPRFCMVDCTYYQALGCLCDVWHCRAAITEYAG</sequence>
<dbReference type="Proteomes" id="UP001146120">
    <property type="component" value="Unassembled WGS sequence"/>
</dbReference>
<reference evidence="3" key="2">
    <citation type="journal article" date="2023" name="Microbiol Resour">
        <title>Decontamination and Annotation of the Draft Genome Sequence of the Oomycete Lagenidium giganteum ARSEF 373.</title>
        <authorList>
            <person name="Morgan W.R."/>
            <person name="Tartar A."/>
        </authorList>
    </citation>
    <scope>NUCLEOTIDE SEQUENCE</scope>
    <source>
        <strain evidence="3">ARSEF 373</strain>
    </source>
</reference>
<protein>
    <recommendedName>
        <fullName evidence="2">HTH CENPB-type domain-containing protein</fullName>
    </recommendedName>
</protein>
<evidence type="ECO:0000259" key="2">
    <source>
        <dbReference type="PROSITE" id="PS51253"/>
    </source>
</evidence>
<organism evidence="3 4">
    <name type="scientific">Lagenidium giganteum</name>
    <dbReference type="NCBI Taxonomy" id="4803"/>
    <lineage>
        <taxon>Eukaryota</taxon>
        <taxon>Sar</taxon>
        <taxon>Stramenopiles</taxon>
        <taxon>Oomycota</taxon>
        <taxon>Peronosporomycetes</taxon>
        <taxon>Pythiales</taxon>
        <taxon>Pythiaceae</taxon>
    </lineage>
</organism>